<dbReference type="HOGENOM" id="CLU_035918_3_1_1"/>
<dbReference type="InterPro" id="IPR046521">
    <property type="entry name" value="DUF6698"/>
</dbReference>
<gene>
    <name evidence="1" type="ORF">SERLADRAFT_368512</name>
</gene>
<dbReference type="EMBL" id="GL945432">
    <property type="protein sequence ID" value="EGO27018.1"/>
    <property type="molecule type" value="Genomic_DNA"/>
</dbReference>
<name>F8NQ66_SERL9</name>
<sequence>MPHLSPSQIVSGHRHCESALQVGPRKKLCTSDPLVHHGQHFGQTAHAMCDIKTLVVNGTRRMEDLDPEFARMFCFSELREQHIFKMLLDIIPGLEEHIRASLEEEIGIIAELCTGALLCPAGLAWSNQQLKTSLKDGSLIIPGDQWPNFIYKDYKYDSDNPWIGAFQSSLLVSSYKYVFTSPSSVEKEPKATRSGNARIHGMSSVTPASIAYVATQVRFGLSLSLVFTKSDAITDSERFYSSILDLFNNIDEREEVEALLKWWNIQIFPSHSSAQCLVSKNSALARIKEKCAALKAARVESSEQ</sequence>
<dbReference type="Pfam" id="PF20414">
    <property type="entry name" value="DUF6698"/>
    <property type="match status" value="1"/>
</dbReference>
<evidence type="ECO:0000313" key="1">
    <source>
        <dbReference type="EMBL" id="EGO27018.1"/>
    </source>
</evidence>
<dbReference type="KEGG" id="sla:SERLADRAFT_368512"/>
<dbReference type="GeneID" id="18810254"/>
<proteinExistence type="predicted"/>
<dbReference type="OrthoDB" id="3160134at2759"/>
<reference evidence="1" key="1">
    <citation type="submission" date="2011-04" db="EMBL/GenBank/DDBJ databases">
        <title>Evolution of plant cell wall degrading machinery underlies the functional diversity of forest fungi.</title>
        <authorList>
            <consortium name="US DOE Joint Genome Institute (JGI-PGF)"/>
            <person name="Eastwood D.C."/>
            <person name="Floudas D."/>
            <person name="Binder M."/>
            <person name="Majcherczyk A."/>
            <person name="Schneider P."/>
            <person name="Aerts A."/>
            <person name="Asiegbu F.O."/>
            <person name="Baker S.E."/>
            <person name="Barry K."/>
            <person name="Bendiksby M."/>
            <person name="Blumentritt M."/>
            <person name="Coutinho P.M."/>
            <person name="Cullen D."/>
            <person name="Cullen D."/>
            <person name="Gathman A."/>
            <person name="Goodell B."/>
            <person name="Henrissat B."/>
            <person name="Ihrmark K."/>
            <person name="Kauserud H."/>
            <person name="Kohler A."/>
            <person name="LaButti K."/>
            <person name="Lapidus A."/>
            <person name="Lavin J.L."/>
            <person name="Lee Y.-H."/>
            <person name="Lindquist E."/>
            <person name="Lilly W."/>
            <person name="Lucas S."/>
            <person name="Morin E."/>
            <person name="Murat C."/>
            <person name="Oguiza J.A."/>
            <person name="Park J."/>
            <person name="Pisabarro A.G."/>
            <person name="Riley R."/>
            <person name="Rosling A."/>
            <person name="Salamov A."/>
            <person name="Schmidt O."/>
            <person name="Schmutz J."/>
            <person name="Skrede I."/>
            <person name="Stenlid J."/>
            <person name="Wiebenga A."/>
            <person name="Xie X."/>
            <person name="Kues U."/>
            <person name="Hibbett D.S."/>
            <person name="Hoffmeister D."/>
            <person name="Hogberg N."/>
            <person name="Martin F."/>
            <person name="Grigoriev I.V."/>
            <person name="Watkinson S.C."/>
        </authorList>
    </citation>
    <scope>NUCLEOTIDE SEQUENCE</scope>
    <source>
        <strain evidence="1">S7.9</strain>
    </source>
</reference>
<accession>F8NQ66</accession>
<dbReference type="Proteomes" id="UP000008064">
    <property type="component" value="Unassembled WGS sequence"/>
</dbReference>
<dbReference type="RefSeq" id="XP_007317191.1">
    <property type="nucleotide sequence ID" value="XM_007317129.1"/>
</dbReference>
<protein>
    <submittedName>
        <fullName evidence="1">Uncharacterized protein</fullName>
    </submittedName>
</protein>
<dbReference type="AlphaFoldDB" id="F8NQ66"/>
<organism>
    <name type="scientific">Serpula lacrymans var. lacrymans (strain S7.9)</name>
    <name type="common">Dry rot fungus</name>
    <dbReference type="NCBI Taxonomy" id="578457"/>
    <lineage>
        <taxon>Eukaryota</taxon>
        <taxon>Fungi</taxon>
        <taxon>Dikarya</taxon>
        <taxon>Basidiomycota</taxon>
        <taxon>Agaricomycotina</taxon>
        <taxon>Agaricomycetes</taxon>
        <taxon>Agaricomycetidae</taxon>
        <taxon>Boletales</taxon>
        <taxon>Coniophorineae</taxon>
        <taxon>Serpulaceae</taxon>
        <taxon>Serpula</taxon>
    </lineage>
</organism>